<protein>
    <submittedName>
        <fullName evidence="2">HD-GYP domain-containing protein (C-di-GMP phosphodiesterase class II)</fullName>
    </submittedName>
</protein>
<dbReference type="Proteomes" id="UP000238071">
    <property type="component" value="Unassembled WGS sequence"/>
</dbReference>
<dbReference type="OrthoDB" id="9764808at2"/>
<reference evidence="2 3" key="1">
    <citation type="submission" date="2018-02" db="EMBL/GenBank/DDBJ databases">
        <title>Subsurface microbial communities from deep shales in Ohio and West Virginia, USA.</title>
        <authorList>
            <person name="Wrighton K."/>
        </authorList>
    </citation>
    <scope>NUCLEOTIDE SEQUENCE [LARGE SCALE GENOMIC DNA]</scope>
    <source>
        <strain evidence="2 3">OWC-G53F</strain>
    </source>
</reference>
<dbReference type="Gene3D" id="3.30.450.40">
    <property type="match status" value="1"/>
</dbReference>
<name>A0A2S6H3G7_9GAMM</name>
<dbReference type="Pfam" id="PF13487">
    <property type="entry name" value="HD_5"/>
    <property type="match status" value="1"/>
</dbReference>
<feature type="domain" description="HD-GYP" evidence="1">
    <location>
        <begin position="343"/>
        <end position="545"/>
    </location>
</feature>
<evidence type="ECO:0000313" key="2">
    <source>
        <dbReference type="EMBL" id="PPK72025.1"/>
    </source>
</evidence>
<dbReference type="SMART" id="SM00065">
    <property type="entry name" value="GAF"/>
    <property type="match status" value="1"/>
</dbReference>
<dbReference type="PANTHER" id="PTHR43155:SF2">
    <property type="entry name" value="CYCLIC DI-GMP PHOSPHODIESTERASE PA4108"/>
    <property type="match status" value="1"/>
</dbReference>
<comment type="caution">
    <text evidence="2">The sequence shown here is derived from an EMBL/GenBank/DDBJ whole genome shotgun (WGS) entry which is preliminary data.</text>
</comment>
<keyword evidence="3" id="KW-1185">Reference proteome</keyword>
<dbReference type="PROSITE" id="PS51832">
    <property type="entry name" value="HD_GYP"/>
    <property type="match status" value="1"/>
</dbReference>
<dbReference type="InterPro" id="IPR003018">
    <property type="entry name" value="GAF"/>
</dbReference>
<dbReference type="InterPro" id="IPR037522">
    <property type="entry name" value="HD_GYP_dom"/>
</dbReference>
<dbReference type="AlphaFoldDB" id="A0A2S6H3G7"/>
<proteinExistence type="predicted"/>
<dbReference type="Gene3D" id="1.10.3210.10">
    <property type="entry name" value="Hypothetical protein af1432"/>
    <property type="match status" value="2"/>
</dbReference>
<dbReference type="CDD" id="cd00077">
    <property type="entry name" value="HDc"/>
    <property type="match status" value="1"/>
</dbReference>
<dbReference type="EMBL" id="PTIY01000005">
    <property type="protein sequence ID" value="PPK72025.1"/>
    <property type="molecule type" value="Genomic_DNA"/>
</dbReference>
<sequence length="551" mass="61892">MTTQNIIDPVENPTAMDNGVGNEFSSAMQKIIEQVEKLTDIGIALSSEKDTMQLLEKILVGAKSITHSDGGTIYRVDGDTIKIEIIRSDSLGICLGGEGNAINIPNIPLYGENGEPNLKNVVCYSYHNNKTINIEDAYDAVNFDFTGTKAFDKQNNYRSKSFLSIPLTNHQGEIIGILQLINALDPVTKEIIKFDSVSQRFAEALASQAATVLTKQQLITELENMFESLVKLIATAVDEKSPYTGGHCRRVPELTSMLTEAAHDTDYGYLQDFKLSEADRYELTIASWLHDCGKIITPEHVIDKATKLETIFDRIHLLETRFEVLKRDQEIAYLKQQLADQQVNKAPSPELEQNFQAGISQLNDDLAFIRRCNTGGEAMSDGDIARLQSLQKLRWSLNNADAPLLSDEEVYNLSIFRGTLTSEERHIINNHINVTISMLEAIKFPKHLQNVVEIAGGHHERMDGKGYPKGLNREEMSIQARAMAIADVFEALTAKDRPYKAGKKLSEALSILKKMKEEQHIDPDLYDAFIEQKIYKKYAEKFLDDFQIDID</sequence>
<organism evidence="2 3">
    <name type="scientific">Methylobacter tundripaludum</name>
    <dbReference type="NCBI Taxonomy" id="173365"/>
    <lineage>
        <taxon>Bacteria</taxon>
        <taxon>Pseudomonadati</taxon>
        <taxon>Pseudomonadota</taxon>
        <taxon>Gammaproteobacteria</taxon>
        <taxon>Methylococcales</taxon>
        <taxon>Methylococcaceae</taxon>
        <taxon>Methylobacter</taxon>
    </lineage>
</organism>
<accession>A0A2S6H3G7</accession>
<dbReference type="PANTHER" id="PTHR43155">
    <property type="entry name" value="CYCLIC DI-GMP PHOSPHODIESTERASE PA4108-RELATED"/>
    <property type="match status" value="1"/>
</dbReference>
<dbReference type="GO" id="GO:0008081">
    <property type="term" value="F:phosphoric diester hydrolase activity"/>
    <property type="evidence" value="ECO:0007669"/>
    <property type="project" value="UniProtKB-ARBA"/>
</dbReference>
<dbReference type="SUPFAM" id="SSF55781">
    <property type="entry name" value="GAF domain-like"/>
    <property type="match status" value="1"/>
</dbReference>
<evidence type="ECO:0000313" key="3">
    <source>
        <dbReference type="Proteomes" id="UP000238071"/>
    </source>
</evidence>
<dbReference type="Pfam" id="PF01590">
    <property type="entry name" value="GAF"/>
    <property type="match status" value="1"/>
</dbReference>
<evidence type="ECO:0000259" key="1">
    <source>
        <dbReference type="PROSITE" id="PS51832"/>
    </source>
</evidence>
<dbReference type="InterPro" id="IPR003607">
    <property type="entry name" value="HD/PDEase_dom"/>
</dbReference>
<dbReference type="SUPFAM" id="SSF109604">
    <property type="entry name" value="HD-domain/PDEase-like"/>
    <property type="match status" value="2"/>
</dbReference>
<dbReference type="RefSeq" id="WP_104423406.1">
    <property type="nucleotide sequence ID" value="NZ_PTIY01000005.1"/>
</dbReference>
<dbReference type="InterPro" id="IPR029016">
    <property type="entry name" value="GAF-like_dom_sf"/>
</dbReference>
<gene>
    <name evidence="2" type="ORF">B0F88_105137</name>
</gene>